<evidence type="ECO:0000313" key="3">
    <source>
        <dbReference type="Proteomes" id="UP001343724"/>
    </source>
</evidence>
<sequence length="239" mass="24640">MKTMMLSDLLVARSMLLQMLSICVFVGLVMCYAMDTTVGGIAAVAAMVPFMYLFTIAGMDEQNGWERFRLTLPVSRRQVVLGRYASVLLVVLATTVVAILLRLAVAAVASAIAGGQPDAPLAGLALDANPPAAIAASTLAAALVILMGASVALPLIARFGMTKATRFAPLVVVLVLAVGVGLFGESIPALDLVTNLNTWLADGSWGAVAALVAGVVAGALAVYAASAFVAVKLYEQRAF</sequence>
<keyword evidence="1" id="KW-0812">Transmembrane</keyword>
<accession>A0ABU6J0L4</accession>
<protein>
    <submittedName>
        <fullName evidence="2">ABC-2 transporter permease</fullName>
    </submittedName>
</protein>
<keyword evidence="3" id="KW-1185">Reference proteome</keyword>
<feature type="transmembrane region" description="Helical" evidence="1">
    <location>
        <begin position="204"/>
        <end position="231"/>
    </location>
</feature>
<dbReference type="RefSeq" id="WP_326454891.1">
    <property type="nucleotide sequence ID" value="NZ_JAYMFH010000012.1"/>
</dbReference>
<dbReference type="Pfam" id="PF13346">
    <property type="entry name" value="ABC2_membrane_5"/>
    <property type="match status" value="1"/>
</dbReference>
<keyword evidence="1" id="KW-0472">Membrane</keyword>
<keyword evidence="1" id="KW-1133">Transmembrane helix</keyword>
<feature type="transmembrane region" description="Helical" evidence="1">
    <location>
        <begin position="133"/>
        <end position="155"/>
    </location>
</feature>
<reference evidence="2 3" key="1">
    <citation type="submission" date="2024-01" db="EMBL/GenBank/DDBJ databases">
        <title>novel species in genus Adlercreutzia.</title>
        <authorList>
            <person name="Liu X."/>
        </authorList>
    </citation>
    <scope>NUCLEOTIDE SEQUENCE [LARGE SCALE GENOMIC DNA]</scope>
    <source>
        <strain evidence="2 3">R22</strain>
    </source>
</reference>
<evidence type="ECO:0000313" key="2">
    <source>
        <dbReference type="EMBL" id="MEC4295387.1"/>
    </source>
</evidence>
<dbReference type="PANTHER" id="PTHR41309">
    <property type="entry name" value="MEMBRANE PROTEIN-RELATED"/>
    <property type="match status" value="1"/>
</dbReference>
<comment type="caution">
    <text evidence="2">The sequence shown here is derived from an EMBL/GenBank/DDBJ whole genome shotgun (WGS) entry which is preliminary data.</text>
</comment>
<feature type="transmembrane region" description="Helical" evidence="1">
    <location>
        <begin position="167"/>
        <end position="184"/>
    </location>
</feature>
<evidence type="ECO:0000256" key="1">
    <source>
        <dbReference type="SAM" id="Phobius"/>
    </source>
</evidence>
<feature type="transmembrane region" description="Helical" evidence="1">
    <location>
        <begin position="41"/>
        <end position="59"/>
    </location>
</feature>
<dbReference type="PANTHER" id="PTHR41309:SF2">
    <property type="entry name" value="MEMBRANE PROTEIN"/>
    <property type="match status" value="1"/>
</dbReference>
<gene>
    <name evidence="2" type="ORF">VJ920_08690</name>
</gene>
<dbReference type="EMBL" id="JAYMFH010000012">
    <property type="protein sequence ID" value="MEC4295387.1"/>
    <property type="molecule type" value="Genomic_DNA"/>
</dbReference>
<dbReference type="Proteomes" id="UP001343724">
    <property type="component" value="Unassembled WGS sequence"/>
</dbReference>
<feature type="transmembrane region" description="Helical" evidence="1">
    <location>
        <begin position="80"/>
        <end position="113"/>
    </location>
</feature>
<organism evidence="2 3">
    <name type="scientific">Adlercreutzia shanghongiae</name>
    <dbReference type="NCBI Taxonomy" id="3111773"/>
    <lineage>
        <taxon>Bacteria</taxon>
        <taxon>Bacillati</taxon>
        <taxon>Actinomycetota</taxon>
        <taxon>Coriobacteriia</taxon>
        <taxon>Eggerthellales</taxon>
        <taxon>Eggerthellaceae</taxon>
        <taxon>Adlercreutzia</taxon>
    </lineage>
</organism>
<proteinExistence type="predicted"/>
<dbReference type="InterPro" id="IPR025699">
    <property type="entry name" value="ABC2_memb-like"/>
</dbReference>
<name>A0ABU6J0L4_9ACTN</name>